<keyword evidence="1" id="KW-0732">Signal</keyword>
<evidence type="ECO:0000256" key="1">
    <source>
        <dbReference type="SAM" id="SignalP"/>
    </source>
</evidence>
<reference evidence="2 3" key="1">
    <citation type="submission" date="2016-10" db="EMBL/GenBank/DDBJ databases">
        <authorList>
            <person name="de Groot N.N."/>
        </authorList>
    </citation>
    <scope>NUCLEOTIDE SEQUENCE [LARGE SCALE GENOMIC DNA]</scope>
    <source>
        <strain evidence="2 3">DSM 17925</strain>
    </source>
</reference>
<sequence>MMRNILIAFMFCASTAAAAQQATSGPGGELRVLDKVTGIITDLSLTRGESGRVGSLEVKLIDCRYPTSNPSGDAFAELTVTYRDNPEPIFSGWMIASAPALNAMDHPRYDVWALRCMTS</sequence>
<dbReference type="InterPro" id="IPR019225">
    <property type="entry name" value="DUF2155"/>
</dbReference>
<dbReference type="EMBL" id="FOIZ01000001">
    <property type="protein sequence ID" value="SEW20353.1"/>
    <property type="molecule type" value="Genomic_DNA"/>
</dbReference>
<feature type="chain" id="PRO_5011554657" description="DUF2155 domain-containing protein" evidence="1">
    <location>
        <begin position="19"/>
        <end position="119"/>
    </location>
</feature>
<keyword evidence="3" id="KW-1185">Reference proteome</keyword>
<accession>A0A1I0Q0D7</accession>
<dbReference type="AlphaFoldDB" id="A0A1I0Q0D7"/>
<proteinExistence type="predicted"/>
<evidence type="ECO:0000313" key="3">
    <source>
        <dbReference type="Proteomes" id="UP000199167"/>
    </source>
</evidence>
<protein>
    <recommendedName>
        <fullName evidence="4">DUF2155 domain-containing protein</fullName>
    </recommendedName>
</protein>
<dbReference type="Pfam" id="PF09923">
    <property type="entry name" value="DUF2155"/>
    <property type="match status" value="1"/>
</dbReference>
<feature type="signal peptide" evidence="1">
    <location>
        <begin position="1"/>
        <end position="18"/>
    </location>
</feature>
<evidence type="ECO:0008006" key="4">
    <source>
        <dbReference type="Google" id="ProtNLM"/>
    </source>
</evidence>
<organism evidence="2 3">
    <name type="scientific">Cognatiyoonia koreensis</name>
    <dbReference type="NCBI Taxonomy" id="364200"/>
    <lineage>
        <taxon>Bacteria</taxon>
        <taxon>Pseudomonadati</taxon>
        <taxon>Pseudomonadota</taxon>
        <taxon>Alphaproteobacteria</taxon>
        <taxon>Rhodobacterales</taxon>
        <taxon>Paracoccaceae</taxon>
        <taxon>Cognatiyoonia</taxon>
    </lineage>
</organism>
<dbReference type="Proteomes" id="UP000199167">
    <property type="component" value="Unassembled WGS sequence"/>
</dbReference>
<gene>
    <name evidence="2" type="ORF">SAMN04488515_1574</name>
</gene>
<dbReference type="STRING" id="364200.SAMN04488515_1574"/>
<evidence type="ECO:0000313" key="2">
    <source>
        <dbReference type="EMBL" id="SEW20353.1"/>
    </source>
</evidence>
<name>A0A1I0Q0D7_9RHOB</name>
<dbReference type="OrthoDB" id="9810376at2"/>